<evidence type="ECO:0000313" key="3">
    <source>
        <dbReference type="EMBL" id="SEW13536.1"/>
    </source>
</evidence>
<dbReference type="EMBL" id="FOIW01000002">
    <property type="protein sequence ID" value="SEW13536.1"/>
    <property type="molecule type" value="Genomic_DNA"/>
</dbReference>
<reference evidence="2 4" key="1">
    <citation type="submission" date="2015-08" db="EMBL/GenBank/DDBJ databases">
        <title>Thermococcus thioreducens DSM 14981 genome sequencing.</title>
        <authorList>
            <person name="Hong S.-J."/>
            <person name="Kim M.-C."/>
            <person name="Shin J.-H."/>
        </authorList>
    </citation>
    <scope>NUCLEOTIDE SEQUENCE [LARGE SCALE GENOMIC DNA]</scope>
    <source>
        <strain evidence="2 4">DSM 14981</strain>
    </source>
</reference>
<dbReference type="PATRIC" id="fig|277988.4.peg.1539"/>
<dbReference type="KEGG" id="ttd:A3L14_02360"/>
<sequence>MKWEKATEIIDSILPGETVLLKYRTSYIPEFVLRFFIDYSQEKGIPLLVDDNFDSLHTLAIHAKTLNLPLDLDSVYVLKTGGKYELGNVMAKVPFHPDPRVYLENYEEASKKTLNELRPPIINLVLGVENIFLVIRNPTDVYRIFLAIQRFVGRKERKAFYVINENVIQSLPFNVVPELERIATTVMEMLPYPTGASVRVLKSINPELIGRELRINVGG</sequence>
<dbReference type="Gene3D" id="3.40.50.11570">
    <property type="entry name" value="Protein of unknown function DUF257"/>
    <property type="match status" value="1"/>
</dbReference>
<dbReference type="Proteomes" id="UP000182125">
    <property type="component" value="Unassembled WGS sequence"/>
</dbReference>
<dbReference type="RefSeq" id="WP_055429627.1">
    <property type="nucleotide sequence ID" value="NZ_CP015105.1"/>
</dbReference>
<dbReference type="Proteomes" id="UP000051862">
    <property type="component" value="Unassembled WGS sequence"/>
</dbReference>
<evidence type="ECO:0000313" key="5">
    <source>
        <dbReference type="Proteomes" id="UP000182125"/>
    </source>
</evidence>
<evidence type="ECO:0000313" key="2">
    <source>
        <dbReference type="EMBL" id="KQH82137.1"/>
    </source>
</evidence>
<protein>
    <submittedName>
        <fullName evidence="2">Uncharacterized protein</fullName>
    </submittedName>
</protein>
<name>A0A0Q2M248_9EURY</name>
<dbReference type="GeneID" id="33333228"/>
<reference evidence="3 5" key="3">
    <citation type="submission" date="2016-10" db="EMBL/GenBank/DDBJ databases">
        <authorList>
            <person name="de Groot N.N."/>
        </authorList>
    </citation>
    <scope>NUCLEOTIDE SEQUENCE [LARGE SCALE GENOMIC DNA]</scope>
    <source>
        <strain evidence="3 5">OGL-20</strain>
    </source>
</reference>
<reference evidence="1 6" key="2">
    <citation type="submission" date="2016-04" db="EMBL/GenBank/DDBJ databases">
        <title>Complete genome sequence of Thermococcus thioreducens type strain OGL-20P.</title>
        <authorList>
            <person name="Oger P.M."/>
        </authorList>
    </citation>
    <scope>NUCLEOTIDE SEQUENCE [LARGE SCALE GENOMIC DNA]</scope>
    <source>
        <strain evidence="1 6">OGL-20P</strain>
    </source>
</reference>
<dbReference type="EMBL" id="LIXN01000011">
    <property type="protein sequence ID" value="KQH82137.1"/>
    <property type="molecule type" value="Genomic_DNA"/>
</dbReference>
<evidence type="ECO:0000313" key="1">
    <source>
        <dbReference type="EMBL" id="ASJ11801.1"/>
    </source>
</evidence>
<evidence type="ECO:0000313" key="6">
    <source>
        <dbReference type="Proteomes" id="UP000250136"/>
    </source>
</evidence>
<dbReference type="STRING" id="277988.SAMN05216170_1807"/>
<gene>
    <name evidence="1" type="ORF">A3L14_02360</name>
    <name evidence="2" type="ORF">AMR53_07300</name>
    <name evidence="3" type="ORF">SAMN05216170_1807</name>
</gene>
<dbReference type="EMBL" id="CP015105">
    <property type="protein sequence ID" value="ASJ11801.1"/>
    <property type="molecule type" value="Genomic_DNA"/>
</dbReference>
<dbReference type="Proteomes" id="UP000250136">
    <property type="component" value="Chromosome"/>
</dbReference>
<keyword evidence="6" id="KW-1185">Reference proteome</keyword>
<proteinExistence type="predicted"/>
<organism evidence="2 4">
    <name type="scientific">Thermococcus thioreducens</name>
    <dbReference type="NCBI Taxonomy" id="277988"/>
    <lineage>
        <taxon>Archaea</taxon>
        <taxon>Methanobacteriati</taxon>
        <taxon>Methanobacteriota</taxon>
        <taxon>Thermococci</taxon>
        <taxon>Thermococcales</taxon>
        <taxon>Thermococcaceae</taxon>
        <taxon>Thermococcus</taxon>
    </lineage>
</organism>
<dbReference type="InterPro" id="IPR005489">
    <property type="entry name" value="DUF257"/>
</dbReference>
<dbReference type="Pfam" id="PF03192">
    <property type="entry name" value="DUF257"/>
    <property type="match status" value="1"/>
</dbReference>
<evidence type="ECO:0000313" key="4">
    <source>
        <dbReference type="Proteomes" id="UP000051862"/>
    </source>
</evidence>
<accession>A0A0Q2M248</accession>
<dbReference type="AlphaFoldDB" id="A0A0Q2M248"/>